<proteinExistence type="predicted"/>
<dbReference type="Proteomes" id="UP001150062">
    <property type="component" value="Unassembled WGS sequence"/>
</dbReference>
<feature type="coiled-coil region" evidence="1">
    <location>
        <begin position="863"/>
        <end position="897"/>
    </location>
</feature>
<comment type="caution">
    <text evidence="3">The sequence shown here is derived from an EMBL/GenBank/DDBJ whole genome shotgun (WGS) entry which is preliminary data.</text>
</comment>
<protein>
    <submittedName>
        <fullName evidence="3">Glycine-rich protein</fullName>
    </submittedName>
</protein>
<keyword evidence="4" id="KW-1185">Reference proteome</keyword>
<feature type="region of interest" description="Disordered" evidence="2">
    <location>
        <begin position="760"/>
        <end position="790"/>
    </location>
</feature>
<feature type="compositionally biased region" description="Basic residues" evidence="2">
    <location>
        <begin position="372"/>
        <end position="395"/>
    </location>
</feature>
<feature type="compositionally biased region" description="Low complexity" evidence="2">
    <location>
        <begin position="172"/>
        <end position="191"/>
    </location>
</feature>
<reference evidence="3" key="1">
    <citation type="submission" date="2022-08" db="EMBL/GenBank/DDBJ databases">
        <title>Novel sulfate-reducing endosymbionts in the free-living metamonad Anaeramoeba.</title>
        <authorList>
            <person name="Jerlstrom-Hultqvist J."/>
            <person name="Cepicka I."/>
            <person name="Gallot-Lavallee L."/>
            <person name="Salas-Leiva D."/>
            <person name="Curtis B.A."/>
            <person name="Zahonova K."/>
            <person name="Pipaliya S."/>
            <person name="Dacks J."/>
            <person name="Roger A.J."/>
        </authorList>
    </citation>
    <scope>NUCLEOTIDE SEQUENCE</scope>
    <source>
        <strain evidence="3">Schooner1</strain>
    </source>
</reference>
<feature type="coiled-coil region" evidence="1">
    <location>
        <begin position="806"/>
        <end position="833"/>
    </location>
</feature>
<feature type="compositionally biased region" description="Acidic residues" evidence="2">
    <location>
        <begin position="160"/>
        <end position="171"/>
    </location>
</feature>
<evidence type="ECO:0000256" key="2">
    <source>
        <dbReference type="SAM" id="MobiDB-lite"/>
    </source>
</evidence>
<accession>A0ABQ8XQX4</accession>
<gene>
    <name evidence="3" type="ORF">M0813_03970</name>
</gene>
<feature type="compositionally biased region" description="Polar residues" evidence="2">
    <location>
        <begin position="468"/>
        <end position="480"/>
    </location>
</feature>
<feature type="region of interest" description="Disordered" evidence="2">
    <location>
        <begin position="359"/>
        <end position="693"/>
    </location>
</feature>
<feature type="compositionally biased region" description="Acidic residues" evidence="2">
    <location>
        <begin position="774"/>
        <end position="783"/>
    </location>
</feature>
<feature type="compositionally biased region" description="Basic and acidic residues" evidence="2">
    <location>
        <begin position="396"/>
        <end position="410"/>
    </location>
</feature>
<feature type="compositionally biased region" description="Basic and acidic residues" evidence="2">
    <location>
        <begin position="146"/>
        <end position="159"/>
    </location>
</feature>
<feature type="compositionally biased region" description="Polar residues" evidence="2">
    <location>
        <begin position="671"/>
        <end position="692"/>
    </location>
</feature>
<feature type="compositionally biased region" description="Basic residues" evidence="2">
    <location>
        <begin position="411"/>
        <end position="421"/>
    </location>
</feature>
<evidence type="ECO:0000313" key="4">
    <source>
        <dbReference type="Proteomes" id="UP001150062"/>
    </source>
</evidence>
<feature type="compositionally biased region" description="Low complexity" evidence="2">
    <location>
        <begin position="454"/>
        <end position="467"/>
    </location>
</feature>
<feature type="region of interest" description="Disordered" evidence="2">
    <location>
        <begin position="146"/>
        <end position="212"/>
    </location>
</feature>
<sequence length="999" mass="112507">MTTVTQLFEGSLRVKTNEKWTKETFSITNSNLQVKFNKEPFNVSVTPLHTIQAIPSEGYKCSYQLVTPQGKGVLTFASNSDQLALECIEALEKAKFCSIQDQLINKYGTSSKYFSRTNTKKKKIGFLSKFSSKSFSIVNEKEKEQKEENIQIKIETEYTDKEDEEEGEENNNEQFESQQNNQNLSANKNSNFCQSNKTHNKKQNNNNNQKTENLSGSEFLGLVLIKFGSADDLLPRFLFLAGNELQICTDEQRIDNNTENVHILLTHLQIKQYPSFIGAMTIEFLHQVSTLFFSDLKIKEKIESRIRAAIIELEEKNDFLNGLSDLEYTEQSEDEQLYNELSSDEGLLNTLDMFLGGESDSSLNENENGNWNKKKKNNKKGSERKKKKKKKKGKDKKNGKEKEKEKEKGKGKGKGKGKKKNKEKDKSSGDEEVYFSTMITKKSGGVSDSKDKSTSSNSSSENNFVSKINNNEINSTFIQKNSSSENSDSSEITDSSSISNSNSTSITSRSNSNSGSSTESNSNSNTNTFGKPGSSLSRTSSTSVSTSSEEDGNDKFSTLVKSNKKKKNVIVNLKNNGSMVYKGKGSNPLSKIKSSDLMEKIKNSFNIRKRYDDSDNLGVLTETSDSSIESGSDSGTSSSYSSNSSSRSRSGSSTGSGSGSGSASGSDSRLDFSNNENTKSSGNSVDEVSDYNSFLLDSGSGGFVERSDDQNNQIQEQSEQKLLVVFEKSKEVDIFKNFDDNSENENEYKKSKIFPWEKRGKEDRGSFDGNENYDGGDDNDDEDIKNSKKRNQRKVYIPTFADEFGKHILTRENSKLRDNLSKQQTQVDHLTLQMVYSAEHLKMAQTISTKKDKSIKKKLIQKSEKLQKINVQMQKSIQNLESKCQNMEKKWKDLIRAGSKFESQESFRKSFTPYQIPQFSNQKNYLPVLNKIRELQALIGLLCSRTERIEQSSRSEIGHKINQSRLKDVKLMKSKILIGLLQTKLFENRSKELQNSKEN</sequence>
<feature type="compositionally biased region" description="Low complexity" evidence="2">
    <location>
        <begin position="481"/>
        <end position="547"/>
    </location>
</feature>
<evidence type="ECO:0000313" key="3">
    <source>
        <dbReference type="EMBL" id="KAJ6234168.1"/>
    </source>
</evidence>
<feature type="compositionally biased region" description="Basic and acidic residues" evidence="2">
    <location>
        <begin position="593"/>
        <end position="602"/>
    </location>
</feature>
<name>A0ABQ8XQX4_9EUKA</name>
<organism evidence="3 4">
    <name type="scientific">Anaeramoeba flamelloides</name>
    <dbReference type="NCBI Taxonomy" id="1746091"/>
    <lineage>
        <taxon>Eukaryota</taxon>
        <taxon>Metamonada</taxon>
        <taxon>Anaeramoebidae</taxon>
        <taxon>Anaeramoeba</taxon>
    </lineage>
</organism>
<feature type="compositionally biased region" description="Low complexity" evidence="2">
    <location>
        <begin position="623"/>
        <end position="653"/>
    </location>
</feature>
<dbReference type="EMBL" id="JAOAOG010000271">
    <property type="protein sequence ID" value="KAJ6234168.1"/>
    <property type="molecule type" value="Genomic_DNA"/>
</dbReference>
<evidence type="ECO:0000256" key="1">
    <source>
        <dbReference type="SAM" id="Coils"/>
    </source>
</evidence>
<keyword evidence="1" id="KW-0175">Coiled coil</keyword>
<feature type="compositionally biased region" description="Low complexity" evidence="2">
    <location>
        <begin position="203"/>
        <end position="212"/>
    </location>
</feature>